<dbReference type="EMBL" id="JABEZZ010000009">
    <property type="protein sequence ID" value="MBA0596749.1"/>
    <property type="molecule type" value="Genomic_DNA"/>
</dbReference>
<evidence type="ECO:0000313" key="2">
    <source>
        <dbReference type="Proteomes" id="UP000593578"/>
    </source>
</evidence>
<dbReference type="AlphaFoldDB" id="A0A7J8Q5C3"/>
<gene>
    <name evidence="1" type="ORF">Gorai_013558</name>
</gene>
<evidence type="ECO:0000313" key="1">
    <source>
        <dbReference type="EMBL" id="MBA0596749.1"/>
    </source>
</evidence>
<name>A0A7J8Q5C3_GOSRA</name>
<reference evidence="1 2" key="1">
    <citation type="journal article" date="2019" name="Genome Biol. Evol.">
        <title>Insights into the evolution of the New World diploid cottons (Gossypium, subgenus Houzingenia) based on genome sequencing.</title>
        <authorList>
            <person name="Grover C.E."/>
            <person name="Arick M.A. 2nd"/>
            <person name="Thrash A."/>
            <person name="Conover J.L."/>
            <person name="Sanders W.S."/>
            <person name="Peterson D.G."/>
            <person name="Frelichowski J.E."/>
            <person name="Scheffler J.A."/>
            <person name="Scheffler B.E."/>
            <person name="Wendel J.F."/>
        </authorList>
    </citation>
    <scope>NUCLEOTIDE SEQUENCE [LARGE SCALE GENOMIC DNA]</scope>
    <source>
        <strain evidence="1">8</strain>
        <tissue evidence="1">Leaf</tissue>
    </source>
</reference>
<accession>A0A7J8Q5C3</accession>
<comment type="caution">
    <text evidence="1">The sequence shown here is derived from an EMBL/GenBank/DDBJ whole genome shotgun (WGS) entry which is preliminary data.</text>
</comment>
<dbReference type="Proteomes" id="UP000593578">
    <property type="component" value="Unassembled WGS sequence"/>
</dbReference>
<proteinExistence type="predicted"/>
<organism evidence="1 2">
    <name type="scientific">Gossypium raimondii</name>
    <name type="common">Peruvian cotton</name>
    <name type="synonym">Gossypium klotzschianum subsp. raimondii</name>
    <dbReference type="NCBI Taxonomy" id="29730"/>
    <lineage>
        <taxon>Eukaryota</taxon>
        <taxon>Viridiplantae</taxon>
        <taxon>Streptophyta</taxon>
        <taxon>Embryophyta</taxon>
        <taxon>Tracheophyta</taxon>
        <taxon>Spermatophyta</taxon>
        <taxon>Magnoliopsida</taxon>
        <taxon>eudicotyledons</taxon>
        <taxon>Gunneridae</taxon>
        <taxon>Pentapetalae</taxon>
        <taxon>rosids</taxon>
        <taxon>malvids</taxon>
        <taxon>Malvales</taxon>
        <taxon>Malvaceae</taxon>
        <taxon>Malvoideae</taxon>
        <taxon>Gossypium</taxon>
    </lineage>
</organism>
<sequence>MGQFAILAVYIDFGKPLVSKILTEGTIQCVEYESLSLVCFGYGRFGHVRESCSYNFELDEMMEKLESVNLGKTSKSEEKSNKDLSGPWMLVERRKPLTSKSTTIKSGGINGGTVVRGSKFGVLNVDQGEIDGSTATLLMDNVENQELFSWIALESRPKIKPNVLKPNNTISSGSGLRNNPFDGGSSMGLKLIDQGLKSITFQVVGHEEKGSDTTRWLGPSKQVKILGESQQCSDEDNGLVPVDRAIGDLVANFSREFGEDSTTDGDTTEP</sequence>
<evidence type="ECO:0008006" key="3">
    <source>
        <dbReference type="Google" id="ProtNLM"/>
    </source>
</evidence>
<protein>
    <recommendedName>
        <fullName evidence="3">Zinc knuckle CX2CX4HX4C domain-containing protein</fullName>
    </recommendedName>
</protein>